<name>A0A0J6VDV9_9MYCO</name>
<evidence type="ECO:0000313" key="3">
    <source>
        <dbReference type="Proteomes" id="UP000036313"/>
    </source>
</evidence>
<reference evidence="2 3" key="1">
    <citation type="journal article" date="2015" name="Genome Biol. Evol.">
        <title>Characterization of Three Mycobacterium spp. with Potential Use in Bioremediation by Genome Sequencing and Comparative Genomics.</title>
        <authorList>
            <person name="Das S."/>
            <person name="Pettersson B.M."/>
            <person name="Behra P.R."/>
            <person name="Ramesh M."/>
            <person name="Dasgupta S."/>
            <person name="Bhattacharya A."/>
            <person name="Kirsebom L.A."/>
        </authorList>
    </citation>
    <scope>NUCLEOTIDE SEQUENCE [LARGE SCALE GENOMIC DNA]</scope>
    <source>
        <strain evidence="2 3">DSM 44075</strain>
    </source>
</reference>
<dbReference type="InterPro" id="IPR036390">
    <property type="entry name" value="WH_DNA-bd_sf"/>
</dbReference>
<dbReference type="InterPro" id="IPR000835">
    <property type="entry name" value="HTH_MarR-typ"/>
</dbReference>
<dbReference type="SMART" id="SM00347">
    <property type="entry name" value="HTH_MARR"/>
    <property type="match status" value="1"/>
</dbReference>
<dbReference type="InterPro" id="IPR039422">
    <property type="entry name" value="MarR/SlyA-like"/>
</dbReference>
<sequence>MWLSEYNYQYITIRYGGFVQARQPRAEQLADLADVVMSVARAVRSQAAADPDVVELSATEVTVLRYIDHHPDVSAGTVAAGTGLQRSNLSRALRDLEAKGLVSRSADPADSRQVVLRSTRRAAENLARLRTIWARLLGDALAASGEEHDITSTLELLRALESGFRRV</sequence>
<dbReference type="Pfam" id="PF12802">
    <property type="entry name" value="MarR_2"/>
    <property type="match status" value="1"/>
</dbReference>
<dbReference type="GO" id="GO:0006950">
    <property type="term" value="P:response to stress"/>
    <property type="evidence" value="ECO:0007669"/>
    <property type="project" value="TreeGrafter"/>
</dbReference>
<dbReference type="Proteomes" id="UP000036313">
    <property type="component" value="Unassembled WGS sequence"/>
</dbReference>
<feature type="domain" description="HTH marR-type" evidence="1">
    <location>
        <begin position="29"/>
        <end position="162"/>
    </location>
</feature>
<dbReference type="PANTHER" id="PTHR33164">
    <property type="entry name" value="TRANSCRIPTIONAL REGULATOR, MARR FAMILY"/>
    <property type="match status" value="1"/>
</dbReference>
<protein>
    <submittedName>
        <fullName evidence="2">MarR family protein</fullName>
    </submittedName>
</protein>
<accession>A0A0J6VDV9</accession>
<dbReference type="SUPFAM" id="SSF46785">
    <property type="entry name" value="Winged helix' DNA-binding domain"/>
    <property type="match status" value="1"/>
</dbReference>
<evidence type="ECO:0000259" key="1">
    <source>
        <dbReference type="PROSITE" id="PS50995"/>
    </source>
</evidence>
<dbReference type="PROSITE" id="PS50995">
    <property type="entry name" value="HTH_MARR_2"/>
    <property type="match status" value="1"/>
</dbReference>
<proteinExistence type="predicted"/>
<dbReference type="InterPro" id="IPR036388">
    <property type="entry name" value="WH-like_DNA-bd_sf"/>
</dbReference>
<dbReference type="EMBL" id="JYNU01000057">
    <property type="protein sequence ID" value="KMO69170.1"/>
    <property type="molecule type" value="Genomic_DNA"/>
</dbReference>
<evidence type="ECO:0000313" key="2">
    <source>
        <dbReference type="EMBL" id="KMO69170.1"/>
    </source>
</evidence>
<dbReference type="AlphaFoldDB" id="A0A0J6VDV9"/>
<dbReference type="PATRIC" id="fig|1807.14.peg.4627"/>
<dbReference type="GO" id="GO:0003700">
    <property type="term" value="F:DNA-binding transcription factor activity"/>
    <property type="evidence" value="ECO:0007669"/>
    <property type="project" value="InterPro"/>
</dbReference>
<dbReference type="Gene3D" id="1.10.10.10">
    <property type="entry name" value="Winged helix-like DNA-binding domain superfamily/Winged helix DNA-binding domain"/>
    <property type="match status" value="1"/>
</dbReference>
<organism evidence="2 3">
    <name type="scientific">Mycolicibacterium obuense</name>
    <dbReference type="NCBI Taxonomy" id="1807"/>
    <lineage>
        <taxon>Bacteria</taxon>
        <taxon>Bacillati</taxon>
        <taxon>Actinomycetota</taxon>
        <taxon>Actinomycetes</taxon>
        <taxon>Mycobacteriales</taxon>
        <taxon>Mycobacteriaceae</taxon>
        <taxon>Mycolicibacterium</taxon>
    </lineage>
</organism>
<comment type="caution">
    <text evidence="2">The sequence shown here is derived from an EMBL/GenBank/DDBJ whole genome shotgun (WGS) entry which is preliminary data.</text>
</comment>
<gene>
    <name evidence="2" type="ORF">MOBUDSM44075_04594</name>
</gene>
<dbReference type="PANTHER" id="PTHR33164:SF43">
    <property type="entry name" value="HTH-TYPE TRANSCRIPTIONAL REPRESSOR YETL"/>
    <property type="match status" value="1"/>
</dbReference>